<dbReference type="RefSeq" id="WP_165401259.1">
    <property type="nucleotide sequence ID" value="NZ_SGWQ01000002.1"/>
</dbReference>
<keyword evidence="3" id="KW-1185">Reference proteome</keyword>
<proteinExistence type="predicted"/>
<sequence>MLLAPNVVATAGHCTVQMEPWNERTVIVGRTDLSTTDLPRTADRNADPSRTPTR</sequence>
<dbReference type="SUPFAM" id="SSF50494">
    <property type="entry name" value="Trypsin-like serine proteases"/>
    <property type="match status" value="1"/>
</dbReference>
<evidence type="ECO:0000313" key="2">
    <source>
        <dbReference type="EMBL" id="RZS43136.1"/>
    </source>
</evidence>
<evidence type="ECO:0008006" key="4">
    <source>
        <dbReference type="Google" id="ProtNLM"/>
    </source>
</evidence>
<dbReference type="InterPro" id="IPR009003">
    <property type="entry name" value="Peptidase_S1_PA"/>
</dbReference>
<evidence type="ECO:0000313" key="3">
    <source>
        <dbReference type="Proteomes" id="UP000294257"/>
    </source>
</evidence>
<dbReference type="Proteomes" id="UP000294257">
    <property type="component" value="Unassembled WGS sequence"/>
</dbReference>
<evidence type="ECO:0000256" key="1">
    <source>
        <dbReference type="SAM" id="MobiDB-lite"/>
    </source>
</evidence>
<accession>A0A4Q7L235</accession>
<feature type="region of interest" description="Disordered" evidence="1">
    <location>
        <begin position="32"/>
        <end position="54"/>
    </location>
</feature>
<reference evidence="2 3" key="1">
    <citation type="submission" date="2019-02" db="EMBL/GenBank/DDBJ databases">
        <title>Genomic Encyclopedia of Type Strains, Phase IV (KMG-IV): sequencing the most valuable type-strain genomes for metagenomic binning, comparative biology and taxonomic classification.</title>
        <authorList>
            <person name="Goeker M."/>
        </authorList>
    </citation>
    <scope>NUCLEOTIDE SEQUENCE [LARGE SCALE GENOMIC DNA]</scope>
    <source>
        <strain evidence="2 3">DSM 101727</strain>
    </source>
</reference>
<name>A0A4Q7L235_9PSEU</name>
<dbReference type="AlphaFoldDB" id="A0A4Q7L235"/>
<gene>
    <name evidence="2" type="ORF">EV193_102112</name>
</gene>
<dbReference type="EMBL" id="SGWQ01000002">
    <property type="protein sequence ID" value="RZS43136.1"/>
    <property type="molecule type" value="Genomic_DNA"/>
</dbReference>
<organism evidence="2 3">
    <name type="scientific">Herbihabitans rhizosphaerae</name>
    <dbReference type="NCBI Taxonomy" id="1872711"/>
    <lineage>
        <taxon>Bacteria</taxon>
        <taxon>Bacillati</taxon>
        <taxon>Actinomycetota</taxon>
        <taxon>Actinomycetes</taxon>
        <taxon>Pseudonocardiales</taxon>
        <taxon>Pseudonocardiaceae</taxon>
        <taxon>Herbihabitans</taxon>
    </lineage>
</organism>
<protein>
    <recommendedName>
        <fullName evidence="4">Trypsin</fullName>
    </recommendedName>
</protein>
<comment type="caution">
    <text evidence="2">The sequence shown here is derived from an EMBL/GenBank/DDBJ whole genome shotgun (WGS) entry which is preliminary data.</text>
</comment>